<dbReference type="Pfam" id="PF01791">
    <property type="entry name" value="DeoC"/>
    <property type="match status" value="1"/>
</dbReference>
<dbReference type="InterPro" id="IPR050456">
    <property type="entry name" value="DeoC/FbaB_aldolase"/>
</dbReference>
<name>A0A2G9Y8Z4_9BACT</name>
<comment type="caution">
    <text evidence="1">The sequence shown here is derived from an EMBL/GenBank/DDBJ whole genome shotgun (WGS) entry which is preliminary data.</text>
</comment>
<dbReference type="PANTHER" id="PTHR47916">
    <property type="entry name" value="FRUCTOSE-BISPHOSPHATE ALDOLASE CLASS 1"/>
    <property type="match status" value="1"/>
</dbReference>
<dbReference type="PANTHER" id="PTHR47916:SF1">
    <property type="entry name" value="3-HYDROXY-5-PHOSPHONOOXYPENTANE-2,4-DIONE THIOLASE"/>
    <property type="match status" value="1"/>
</dbReference>
<dbReference type="SUPFAM" id="SSF51569">
    <property type="entry name" value="Aldolase"/>
    <property type="match status" value="1"/>
</dbReference>
<reference evidence="1 2" key="1">
    <citation type="submission" date="2017-09" db="EMBL/GenBank/DDBJ databases">
        <title>Depth-based differentiation of microbial function through sediment-hosted aquifers and enrichment of novel symbionts in the deep terrestrial subsurface.</title>
        <authorList>
            <person name="Probst A.J."/>
            <person name="Ladd B."/>
            <person name="Jarett J.K."/>
            <person name="Geller-Mcgrath D.E."/>
            <person name="Sieber C.M."/>
            <person name="Emerson J.B."/>
            <person name="Anantharaman K."/>
            <person name="Thomas B.C."/>
            <person name="Malmstrom R."/>
            <person name="Stieglmeier M."/>
            <person name="Klingl A."/>
            <person name="Woyke T."/>
            <person name="Ryan C.M."/>
            <person name="Banfield J.F."/>
        </authorList>
    </citation>
    <scope>NUCLEOTIDE SEQUENCE [LARGE SCALE GENOMIC DNA]</scope>
    <source>
        <strain evidence="1">CG23_combo_of_CG06-09_8_20_14_all_48_7</strain>
    </source>
</reference>
<proteinExistence type="predicted"/>
<dbReference type="InterPro" id="IPR002915">
    <property type="entry name" value="DeoC/FbaB/LacD_aldolase"/>
</dbReference>
<dbReference type="GO" id="GO:0016829">
    <property type="term" value="F:lyase activity"/>
    <property type="evidence" value="ECO:0007669"/>
    <property type="project" value="InterPro"/>
</dbReference>
<evidence type="ECO:0000313" key="1">
    <source>
        <dbReference type="EMBL" id="PIP15674.1"/>
    </source>
</evidence>
<evidence type="ECO:0008006" key="3">
    <source>
        <dbReference type="Google" id="ProtNLM"/>
    </source>
</evidence>
<gene>
    <name evidence="1" type="ORF">COX46_05265</name>
</gene>
<dbReference type="Gene3D" id="3.20.20.70">
    <property type="entry name" value="Aldolase class I"/>
    <property type="match status" value="1"/>
</dbReference>
<accession>A0A2G9Y8Z4</accession>
<protein>
    <recommendedName>
        <fullName evidence="3">Fructose-bisphosphate aldolase</fullName>
    </recommendedName>
</protein>
<dbReference type="EMBL" id="PCRF01000256">
    <property type="protein sequence ID" value="PIP15674.1"/>
    <property type="molecule type" value="Genomic_DNA"/>
</dbReference>
<sequence length="164" mass="18083">MALVSLTLKTGSEERDASNVAVFRRMTAVCHCLEMPVIGEYFPAHSDNLNAEEMYQQIKTGCRILAELGADMIKTFYTHNFSEVVAGCPVPIFALGAAKLPTQIKALELAHKEISEGAKGVVFGRNALQVPDPIKFQSALCEVVRDGVSPEEALKKYRLKDWKL</sequence>
<dbReference type="AlphaFoldDB" id="A0A2G9Y8Z4"/>
<dbReference type="InterPro" id="IPR013785">
    <property type="entry name" value="Aldolase_TIM"/>
</dbReference>
<organism evidence="1 2">
    <name type="scientific">bacterium (Candidatus Ratteibacteria) CG23_combo_of_CG06-09_8_20_14_all_48_7</name>
    <dbReference type="NCBI Taxonomy" id="2014292"/>
    <lineage>
        <taxon>Bacteria</taxon>
        <taxon>Candidatus Ratteibacteria</taxon>
    </lineage>
</organism>
<dbReference type="Proteomes" id="UP000230392">
    <property type="component" value="Unassembled WGS sequence"/>
</dbReference>
<evidence type="ECO:0000313" key="2">
    <source>
        <dbReference type="Proteomes" id="UP000230392"/>
    </source>
</evidence>